<feature type="domain" description="Protein NO VEIN C-terminal" evidence="2">
    <location>
        <begin position="2857"/>
        <end position="2954"/>
    </location>
</feature>
<feature type="compositionally biased region" description="Basic and acidic residues" evidence="1">
    <location>
        <begin position="2668"/>
        <end position="2723"/>
    </location>
</feature>
<feature type="compositionally biased region" description="Pro residues" evidence="1">
    <location>
        <begin position="192"/>
        <end position="217"/>
    </location>
</feature>
<dbReference type="Gene3D" id="3.30.565.10">
    <property type="entry name" value="Histidine kinase-like ATPase, C-terminal domain"/>
    <property type="match status" value="1"/>
</dbReference>
<feature type="compositionally biased region" description="Pro residues" evidence="1">
    <location>
        <begin position="228"/>
        <end position="291"/>
    </location>
</feature>
<evidence type="ECO:0000259" key="3">
    <source>
        <dbReference type="Pfam" id="PF25794"/>
    </source>
</evidence>
<reference evidence="5" key="1">
    <citation type="journal article" date="2010" name="Nature">
        <title>The Amphimedon queenslandica genome and the evolution of animal complexity.</title>
        <authorList>
            <person name="Srivastava M."/>
            <person name="Simakov O."/>
            <person name="Chapman J."/>
            <person name="Fahey B."/>
            <person name="Gauthier M.E."/>
            <person name="Mitros T."/>
            <person name="Richards G.S."/>
            <person name="Conaco C."/>
            <person name="Dacre M."/>
            <person name="Hellsten U."/>
            <person name="Larroux C."/>
            <person name="Putnam N.H."/>
            <person name="Stanke M."/>
            <person name="Adamska M."/>
            <person name="Darling A."/>
            <person name="Degnan S.M."/>
            <person name="Oakley T.H."/>
            <person name="Plachetzki D.C."/>
            <person name="Zhai Y."/>
            <person name="Adamski M."/>
            <person name="Calcino A."/>
            <person name="Cummins S.F."/>
            <person name="Goodstein D.M."/>
            <person name="Harris C."/>
            <person name="Jackson D.J."/>
            <person name="Leys S.P."/>
            <person name="Shu S."/>
            <person name="Woodcroft B.J."/>
            <person name="Vervoort M."/>
            <person name="Kosik K.S."/>
            <person name="Manning G."/>
            <person name="Degnan B.M."/>
            <person name="Rokhsar D.S."/>
        </authorList>
    </citation>
    <scope>NUCLEOTIDE SEQUENCE [LARGE SCALE GENOMIC DNA]</scope>
</reference>
<dbReference type="InterPro" id="IPR052957">
    <property type="entry name" value="Auxin_embryo_med"/>
</dbReference>
<name>A0A1X7VH68_AMPQE</name>
<feature type="compositionally biased region" description="Polar residues" evidence="1">
    <location>
        <begin position="369"/>
        <end position="378"/>
    </location>
</feature>
<accession>A0A1X7VH68</accession>
<proteinExistence type="predicted"/>
<dbReference type="EnsemblMetazoa" id="XM_019993360.1">
    <property type="protein sequence ID" value="XP_019848919.1"/>
    <property type="gene ID" value="LOC109580326"/>
</dbReference>
<dbReference type="eggNOG" id="ENOG502QQIR">
    <property type="taxonomic scope" value="Eukaryota"/>
</dbReference>
<feature type="region of interest" description="Disordered" evidence="1">
    <location>
        <begin position="2655"/>
        <end position="2800"/>
    </location>
</feature>
<evidence type="ECO:0000256" key="1">
    <source>
        <dbReference type="SAM" id="MobiDB-lite"/>
    </source>
</evidence>
<dbReference type="KEGG" id="aqu:109580326"/>
<feature type="compositionally biased region" description="Low complexity" evidence="1">
    <location>
        <begin position="2760"/>
        <end position="2774"/>
    </location>
</feature>
<feature type="domain" description="Sacsin/Nov" evidence="3">
    <location>
        <begin position="1272"/>
        <end position="1377"/>
    </location>
</feature>
<protein>
    <submittedName>
        <fullName evidence="4">Uncharacterized protein</fullName>
    </submittedName>
</protein>
<dbReference type="SUPFAM" id="SSF55874">
    <property type="entry name" value="ATPase domain of HSP90 chaperone/DNA topoisomerase II/histidine kinase"/>
    <property type="match status" value="1"/>
</dbReference>
<feature type="region of interest" description="Disordered" evidence="1">
    <location>
        <begin position="1182"/>
        <end position="1202"/>
    </location>
</feature>
<dbReference type="InParanoid" id="A0A1X7VH68"/>
<dbReference type="STRING" id="400682.A0A1X7VH68"/>
<keyword evidence="5" id="KW-1185">Reference proteome</keyword>
<dbReference type="Pfam" id="PF25794">
    <property type="entry name" value="SACS"/>
    <property type="match status" value="1"/>
</dbReference>
<dbReference type="NCBIfam" id="NF047352">
    <property type="entry name" value="P_loop_sacsin"/>
    <property type="match status" value="1"/>
</dbReference>
<feature type="compositionally biased region" description="Basic and acidic residues" evidence="1">
    <location>
        <begin position="2788"/>
        <end position="2800"/>
    </location>
</feature>
<dbReference type="InterPro" id="IPR036890">
    <property type="entry name" value="HATPase_C_sf"/>
</dbReference>
<dbReference type="PANTHER" id="PTHR32387:SF0">
    <property type="entry name" value="PROTEIN NO VEIN"/>
    <property type="match status" value="1"/>
</dbReference>
<dbReference type="PANTHER" id="PTHR32387">
    <property type="entry name" value="WU:FJ29H11"/>
    <property type="match status" value="1"/>
</dbReference>
<feature type="compositionally biased region" description="Low complexity" evidence="1">
    <location>
        <begin position="164"/>
        <end position="191"/>
    </location>
</feature>
<feature type="compositionally biased region" description="Polar residues" evidence="1">
    <location>
        <begin position="2655"/>
        <end position="2666"/>
    </location>
</feature>
<sequence>MASKASRQRGKTSKSQRSSTSSIDAPTVAQRSIISQLFVIFKATPVIDKRDFYEEYSKFFKGKSRNDYLQDYEFTGVSNMLKTLDIFEYYGKAKLKFSLCREKLLNLLLNPEAYAHLPSDEKARIFLLRNGFVSKELCDYFNVSCLEDLLSDLLSDSVPSSPGIVHPSVSHPSSVPQPLLPQLSLPSSLPHQYPPLLRPPNPSLLPPSNPSLLPPSNPSLLRPSNPSLLPPLNPSLLPPNSSPLCPPNLSPLRPPNPSSLPPPNPLLPPPNPSLLPPSNPSPLPRPNPSPFSPLYSSSSAPFLPYHSPSGSYHSVPPHMVYTNNPLLPAASNPSARQAQSANKRPAMYESDRTAGDDDSSPPAPKKGSINITDNNQSSTRDDVKSVDNIQGKNPVVFAEMAQTGPMDCDPLSTGPPHFPDSSVHPRDVHHPPSFVHKDHQIPVLDRLPPPPEFKRGENVKDVVRKINSYAEMFTGIISSRGKHVPLSVVEDELKLLLGKAKRHGYYINLRDIDFWVNWEKLHKRTIEFIKVFCWHSPITTLYELQRILNESENVSDFKELKMGPLLKHPDIIRLFKVPEDLETVPEITAYDVHSKLFRFLDKSKNKKSKTQLEDFLDFLSHTFSIESPLHICIRITSYPLALQINFKFRRSQREIKERIESELEKNVSGEIEFELKNWKKKLSRMSSEIPKELERKDPIQLLSSFFEASLQYFPRHLQSRLTGFFQFLRDHPGLRDLFLLAMYQGVYGIQKKVHEEEAASSPVAPFASSHSSVMSQVMTIPDNYRSQSEIYNHLLQMLKSLQFPIDLSSLVETEKSLIVKLGASSFESFGHGTFLEFLTNHKMLLKFLGGSTIGSSSSEGRMSTGGQRKREEVLECIRQLKDLSNQEKVSLVVMKQFNVRSVSQLACGDIEKLISDAQISPTTSSCSVRYLSALLSNSEYTTDASTSLSMTSQDALQYLKSAPLLADLALWSNWKLVFEPSCGSLSHFLSSHPDVHTLCVDDGVFLKIDPNSSVKDFANALYVSPSQSSGHLVSMVVRSGSTNNIPAQLLAQHVQTRLSGLLSDTMPPEKFVFECLVCMPVELAVTVGKEVFLDPLKKLHGSSKVDSLLLKATDDNPLSRSFLHTLGLKLGIKVWIDDYLARGKQPNTIPATEPDLPVLKPVNPDLNKMDFSEESVAESFLESSFNNQSSNPSTSLNEPEESNTIFTDVLPLSLTSPFSVEEERDNALKIVESIRSEEFGIGLEFDEKTKSVMSKGKGRLDRSLQRLSEELYSKDTHFVLELVQNADDNSYPVLTCGSTSSFVPSLKFTLSKSCIVVLNNELGFSEKNIRAICDVGRSTKDRNASGYIGQKGIGFKSVFRVTKTPEIHSRGYHIRFDSSVPIGYILPEWVESSISDDIIDPGELAKWTTKIVLPFKSDSTNAGSSDMMSRFHDIQPSLLLFLNRLRCIIIEDLESKVIRSMKRHDRSNGIIEIRHNDGVDKWLLVRKTLHEANKYKPDVSATELALAFPLQDDLHNFNYDLSPQQVFAFLPLRSYGFKFIVQGDFDLPSSREDVNANSAWNQWLREEIPSLFMKSIDCFESHLTAIEAIIHILKFIPLEGEVHDFFQPVTSEILRIFKERKCLPTEPFPVHSSSPTDSPFDAMREITSIISEIRSLKGSSAGIQWKQPSQLLLIKEQSIQDCIPQSLLTASLKLYYLNSALNNHLSSQICSQLNIGSINIDHLMSVAQYVLSSYHQHKEEQFMSLQSSASSAEDESDEEEVAVHPVKCLNQWIALWLSCVHLLCEGVGGSTDEMSVLRKLKSFPVIPLSNGNIVSIDSGPIFFPPVSSKDVDISYRPVYDELRTVHTDLIDSDEKLVAVKANDLLLRLGVRNLNITEVIEQHIIPHFKKENTEDTSEHLLILYLSFIENAIERNQFSQKKAIDELKGHVVLITENGKRLKPSDEVIHFHSKYEPQCDLTKSFPNVKWVVVSPKYLNFGNKKNWKKFLTSLGVEEGIAVEKINKKIHSIEIKSKWIISNLKNSPDGYYTIHDYFSKDFELIFSSIQSLSSSKQVKQMKILLQLLNSSWNALYSKCVTALYYDGSNTHELGTAGSSTFGHLLSSKAWLPAVNIDGEPYSTCLLQGSQLYSMTDDLKNLLHDNVPYIVVDGIHISLLKHLCVQTEISCVELYRLLCKWSESSTFSSSIDHMRQVYIHLSDLTHNRVDFNEKPLIFVPSINQWRGDSSECVSGTFVTAKKACWTDKTEVLYNMLAKRKCYPDHLPQILSFFYNSKDDESLKWKIKNAFFILQVVKDMSIEAMIELLEFNASLTHIPSEDHIKSFYSIIEAIFNAAESEGDFEVNRQYVSAKVRPLPVFPSKKWVSFDSLFVDDNHDISKHFLQDEQVHFLSDAGMKSNQIKRVIKLFQIPLVSKNISTDLNPAAIRPYNDLKVRFHYIMPLLQLYLFNKFKGENIPLNHFEAVTQTLSDLTIFSTLELNCTYCLHKIHYANAQLKQCMLDMKPETPPVIYVVVNDNSKIVEMMSLVNVILSLALPKGLMSDLSQSLSLIIQELLLEDPRSKESQESFISKYSLTSLPPDVPRWDVELPKSTAFVTETKVEEKSPPVTEVEVEVEVKPVYGAHAQNSSSSGDSSGLKAWPPKAPSFLDVEYTEKMKLEAQQSASHLGSSRQVTKRDVITSDDIQRMKGEGNMHKRLRQEDGHDNVDEERKSLSLHDESHALSDTDYQRRYQTAQTGSHTGPHSGSQSTSAALNIESRSEYKSTANSQTNRTNNVTTSSNELQTGGTPPKKQKVSSEVEQQMHHQHDQELIPLPYQSTNAFHSFNMASMLEPLEITISKHNNMNMLINTKGEEDNFAIGRWGEEYVYKFLSSTESVPVMGSVGTIKWVNEKEESLLPYDIKFFRESDGQEFYIEVKSTIFGADREGGNTIALSWNEISFAKEKEKNYLLFVLFGAGNWEEVKVKLLRNLYGVLQDNPYVKLYIKI</sequence>
<feature type="compositionally biased region" description="Polar residues" evidence="1">
    <location>
        <begin position="325"/>
        <end position="342"/>
    </location>
</feature>
<dbReference type="InterPro" id="IPR024975">
    <property type="entry name" value="NOV_C"/>
</dbReference>
<evidence type="ECO:0000313" key="5">
    <source>
        <dbReference type="Proteomes" id="UP000007879"/>
    </source>
</evidence>
<feature type="compositionally biased region" description="Polar residues" evidence="1">
    <location>
        <begin position="2724"/>
        <end position="2746"/>
    </location>
</feature>
<evidence type="ECO:0000259" key="2">
    <source>
        <dbReference type="Pfam" id="PF13020"/>
    </source>
</evidence>
<dbReference type="InterPro" id="IPR058210">
    <property type="entry name" value="SACS/Nov_dom"/>
</dbReference>
<evidence type="ECO:0000313" key="4">
    <source>
        <dbReference type="EnsemblMetazoa" id="Aqu2.1.39308_001"/>
    </source>
</evidence>
<feature type="region of interest" description="Disordered" evidence="1">
    <location>
        <begin position="1"/>
        <end position="23"/>
    </location>
</feature>
<gene>
    <name evidence="4" type="primary">109580326</name>
</gene>
<feature type="region of interest" description="Disordered" evidence="1">
    <location>
        <begin position="325"/>
        <end position="389"/>
    </location>
</feature>
<feature type="compositionally biased region" description="Low complexity" evidence="1">
    <location>
        <begin position="218"/>
        <end position="227"/>
    </location>
</feature>
<dbReference type="Proteomes" id="UP000007879">
    <property type="component" value="Unassembled WGS sequence"/>
</dbReference>
<feature type="compositionally biased region" description="Basic residues" evidence="1">
    <location>
        <begin position="1"/>
        <end position="14"/>
    </location>
</feature>
<dbReference type="EnsemblMetazoa" id="Aqu2.1.39308_001">
    <property type="protein sequence ID" value="Aqu2.1.39308_001"/>
    <property type="gene ID" value="Aqu2.1.39308"/>
</dbReference>
<dbReference type="OrthoDB" id="1262810at2759"/>
<reference evidence="4" key="2">
    <citation type="submission" date="2017-05" db="UniProtKB">
        <authorList>
            <consortium name="EnsemblMetazoa"/>
        </authorList>
    </citation>
    <scope>IDENTIFICATION</scope>
</reference>
<feature type="region of interest" description="Disordered" evidence="1">
    <location>
        <begin position="164"/>
        <end position="292"/>
    </location>
</feature>
<organism evidence="4">
    <name type="scientific">Amphimedon queenslandica</name>
    <name type="common">Sponge</name>
    <dbReference type="NCBI Taxonomy" id="400682"/>
    <lineage>
        <taxon>Eukaryota</taxon>
        <taxon>Metazoa</taxon>
        <taxon>Porifera</taxon>
        <taxon>Demospongiae</taxon>
        <taxon>Heteroscleromorpha</taxon>
        <taxon>Haplosclerida</taxon>
        <taxon>Niphatidae</taxon>
        <taxon>Amphimedon</taxon>
    </lineage>
</organism>
<dbReference type="Pfam" id="PF13020">
    <property type="entry name" value="NOV_C"/>
    <property type="match status" value="1"/>
</dbReference>